<dbReference type="RefSeq" id="WP_071160094.1">
    <property type="nucleotide sequence ID" value="NZ_MBRJ01000066.1"/>
</dbReference>
<keyword evidence="2" id="KW-1185">Reference proteome</keyword>
<comment type="caution">
    <text evidence="1">The sequence shown here is derived from an EMBL/GenBank/DDBJ whole genome shotgun (WGS) entry which is preliminary data.</text>
</comment>
<proteinExistence type="predicted"/>
<accession>A0ABX3CJK1</accession>
<dbReference type="EMBL" id="MBRJ01000066">
    <property type="protein sequence ID" value="OHX40547.1"/>
    <property type="molecule type" value="Genomic_DNA"/>
</dbReference>
<evidence type="ECO:0000313" key="2">
    <source>
        <dbReference type="Proteomes" id="UP000180194"/>
    </source>
</evidence>
<name>A0ABX3CJK1_9BACI</name>
<gene>
    <name evidence="1" type="ORF">BBV17_29255</name>
</gene>
<sequence length="381" mass="43658">MIVKHQTSARSYERMFKREMKKAGFYNTASGITNYIVEYGKNAITVKTQKGGTISITRGQLRRAISFTLFKRTIIRKDMEGFSSYSSALFGMINRIFYHIARLLKLREGYRLSLKTLRFWASGLEREKNGLMLLKSIGGHFVLFNFFQILQSGTSCLKQLDRYNLYAYIDSGSFSLHNQKCKKGLQNLSLFDEETEQDMILKGYADFINANKNNPRILGFFPLDVIGNPEATKENYAKLKAMVPGANIIPVFQVSDSLKSLETLVEEEHEVIALGGLIPLMKKGLNYCRVILDRIFNIYPNINFHFLGGANEMLLEYPFFSSDSTAYLNGRRNPSQRKLYLPNAERVDAPAEINTNDVIKQNLKFLIELEEIKRVELFSFA</sequence>
<organism evidence="1 2">
    <name type="scientific">Cytobacillus oceanisediminis</name>
    <dbReference type="NCBI Taxonomy" id="665099"/>
    <lineage>
        <taxon>Bacteria</taxon>
        <taxon>Bacillati</taxon>
        <taxon>Bacillota</taxon>
        <taxon>Bacilli</taxon>
        <taxon>Bacillales</taxon>
        <taxon>Bacillaceae</taxon>
        <taxon>Cytobacillus</taxon>
    </lineage>
</organism>
<dbReference type="Proteomes" id="UP000180194">
    <property type="component" value="Unassembled WGS sequence"/>
</dbReference>
<evidence type="ECO:0000313" key="1">
    <source>
        <dbReference type="EMBL" id="OHX40547.1"/>
    </source>
</evidence>
<reference evidence="1 2" key="1">
    <citation type="submission" date="2016-07" db="EMBL/GenBank/DDBJ databases">
        <title>Bacillus oceanisediminis whole genome.</title>
        <authorList>
            <person name="Pal Y."/>
            <person name="Verma A."/>
            <person name="Mual P."/>
            <person name="Srinivasan K."/>
        </authorList>
    </citation>
    <scope>NUCLEOTIDE SEQUENCE [LARGE SCALE GENOMIC DNA]</scope>
    <source>
        <strain evidence="1 2">Bhandara28</strain>
    </source>
</reference>
<protein>
    <submittedName>
        <fullName evidence="1">Uncharacterized protein</fullName>
    </submittedName>
</protein>